<reference evidence="1 2" key="1">
    <citation type="journal article" date="2019" name="G3 (Bethesda)">
        <title>Sequencing of a Wild Apple (Malus baccata) Genome Unravels the Differences Between Cultivated and Wild Apple Species Regarding Disease Resistance and Cold Tolerance.</title>
        <authorList>
            <person name="Chen X."/>
        </authorList>
    </citation>
    <scope>NUCLEOTIDE SEQUENCE [LARGE SCALE GENOMIC DNA]</scope>
    <source>
        <strain evidence="2">cv. Shandingzi</strain>
        <tissue evidence="1">Leaves</tissue>
    </source>
</reference>
<protein>
    <recommendedName>
        <fullName evidence="3">G-patch domain-containing protein</fullName>
    </recommendedName>
</protein>
<proteinExistence type="predicted"/>
<dbReference type="Proteomes" id="UP000315295">
    <property type="component" value="Unassembled WGS sequence"/>
</dbReference>
<comment type="caution">
    <text evidence="1">The sequence shown here is derived from an EMBL/GenBank/DDBJ whole genome shotgun (WGS) entry which is preliminary data.</text>
</comment>
<dbReference type="STRING" id="106549.A0A540KER9"/>
<evidence type="ECO:0000313" key="2">
    <source>
        <dbReference type="Proteomes" id="UP000315295"/>
    </source>
</evidence>
<organism evidence="1 2">
    <name type="scientific">Malus baccata</name>
    <name type="common">Siberian crab apple</name>
    <name type="synonym">Pyrus baccata</name>
    <dbReference type="NCBI Taxonomy" id="106549"/>
    <lineage>
        <taxon>Eukaryota</taxon>
        <taxon>Viridiplantae</taxon>
        <taxon>Streptophyta</taxon>
        <taxon>Embryophyta</taxon>
        <taxon>Tracheophyta</taxon>
        <taxon>Spermatophyta</taxon>
        <taxon>Magnoliopsida</taxon>
        <taxon>eudicotyledons</taxon>
        <taxon>Gunneridae</taxon>
        <taxon>Pentapetalae</taxon>
        <taxon>rosids</taxon>
        <taxon>fabids</taxon>
        <taxon>Rosales</taxon>
        <taxon>Rosaceae</taxon>
        <taxon>Amygdaloideae</taxon>
        <taxon>Maleae</taxon>
        <taxon>Malus</taxon>
    </lineage>
</organism>
<evidence type="ECO:0008006" key="3">
    <source>
        <dbReference type="Google" id="ProtNLM"/>
    </source>
</evidence>
<name>A0A540KER9_MALBA</name>
<sequence length="170" mass="17873">MDGGLGAFEKHTKGIGMKMLKNMGYKGGGLRKNEETEVKRCVSEERKRGRDCEIVGVPQADIQGGAVDEFVDEECMVGGDARAEKLDDGGVVAAAEGRKSVFEFGDRELDAELALENDGVFFGEFAAPGRGECGKLFEGGGGGISWMGGLSKLLGAWGAAMGEERMGGVD</sequence>
<gene>
    <name evidence="1" type="ORF">C1H46_041847</name>
</gene>
<evidence type="ECO:0000313" key="1">
    <source>
        <dbReference type="EMBL" id="TQD72630.1"/>
    </source>
</evidence>
<dbReference type="EMBL" id="VIEB01001381">
    <property type="protein sequence ID" value="TQD72630.1"/>
    <property type="molecule type" value="Genomic_DNA"/>
</dbReference>
<accession>A0A540KER9</accession>
<dbReference type="AlphaFoldDB" id="A0A540KER9"/>
<keyword evidence="2" id="KW-1185">Reference proteome</keyword>